<sequence length="470" mass="52810">MTTMSNVIKLGEAEAAYLCEREENDYFDRKSARIKPVQVQDIAVAFANAEGGTVVIGIEDSGTSTESKSLERWVGRSHIEEYNEIIQTVAGLNPGIDFQHSFLYHGEGYANRYVLKLDVRRSLKVHETSKGSVLLRRGAQSITLKGSQIPDLMRAKGMISEEDTYLPSVSPERIVDGKNLADFLASLPLTDKEPLSFVLQENLVESKSLAPTVAAVLLFAENPSALMPKQCALRIVRYDSSHEEIERDKLTGDMHSIEAPLQKLITDAFRKLKEVIARSECWTPEGLKSPMYPDDALYEVLVNSVLHRDYGISDNVLISVYRNRIEFRSPGRLPGFVTTENIQHARFSRNPKLVRLLSKYTNAPNKDLGEGINTVYERMQQAGFVDPVFIDDGANLHVILKRRPREDSADVITRFIHRHGSINNRQAIDLLALESADQATAIFSKLREQGTIAREDEKQTGTRVRWILGK</sequence>
<dbReference type="InterPro" id="IPR038461">
    <property type="entry name" value="Schlafen_AlbA_2_dom_sf"/>
</dbReference>
<dbReference type="InterPro" id="IPR007421">
    <property type="entry name" value="Schlafen_AlbA_2_dom"/>
</dbReference>
<dbReference type="RefSeq" id="WP_175354788.1">
    <property type="nucleotide sequence ID" value="NZ_JABFMT010000023.1"/>
</dbReference>
<dbReference type="Proteomes" id="UP000536746">
    <property type="component" value="Unassembled WGS sequence"/>
</dbReference>
<evidence type="ECO:0000313" key="2">
    <source>
        <dbReference type="EMBL" id="NUU03515.1"/>
    </source>
</evidence>
<dbReference type="Gene3D" id="3.30.950.30">
    <property type="entry name" value="Schlafen, AAA domain"/>
    <property type="match status" value="1"/>
</dbReference>
<dbReference type="EMBL" id="JABFMT010000023">
    <property type="protein sequence ID" value="NUU03515.1"/>
    <property type="molecule type" value="Genomic_DNA"/>
</dbReference>
<accession>A0ABX2LYG4</accession>
<keyword evidence="3" id="KW-1185">Reference proteome</keyword>
<dbReference type="PANTHER" id="PTHR30595:SF6">
    <property type="entry name" value="SCHLAFEN ALBA-2 DOMAIN-CONTAINING PROTEIN"/>
    <property type="match status" value="1"/>
</dbReference>
<comment type="caution">
    <text evidence="2">The sequence shown here is derived from an EMBL/GenBank/DDBJ whole genome shotgun (WGS) entry which is preliminary data.</text>
</comment>
<organism evidence="2 3">
    <name type="scientific">Herbaspirillum robiniae</name>
    <dbReference type="NCBI Taxonomy" id="2014887"/>
    <lineage>
        <taxon>Bacteria</taxon>
        <taxon>Pseudomonadati</taxon>
        <taxon>Pseudomonadota</taxon>
        <taxon>Betaproteobacteria</taxon>
        <taxon>Burkholderiales</taxon>
        <taxon>Oxalobacteraceae</taxon>
        <taxon>Herbaspirillum</taxon>
    </lineage>
</organism>
<dbReference type="InterPro" id="IPR038475">
    <property type="entry name" value="RecG_C_sf"/>
</dbReference>
<evidence type="ECO:0000259" key="1">
    <source>
        <dbReference type="Pfam" id="PF04326"/>
    </source>
</evidence>
<gene>
    <name evidence="2" type="ORF">HNO84_18040</name>
</gene>
<proteinExistence type="predicted"/>
<dbReference type="Pfam" id="PF13749">
    <property type="entry name" value="HATPase_c_4"/>
    <property type="match status" value="1"/>
</dbReference>
<feature type="domain" description="Schlafen AlbA-2" evidence="1">
    <location>
        <begin position="23"/>
        <end position="143"/>
    </location>
</feature>
<keyword evidence="2" id="KW-0238">DNA-binding</keyword>
<reference evidence="2 3" key="1">
    <citation type="journal article" date="2020" name="Front. Plant Sci.">
        <title>Isolation of Rhizosphere Bacteria That Improve Quality and Water Stress Tolerance in Greenhouse Ornamentals.</title>
        <authorList>
            <person name="Nordstedt N.P."/>
            <person name="Jones M.L."/>
        </authorList>
    </citation>
    <scope>NUCLEOTIDE SEQUENCE [LARGE SCALE GENOMIC DNA]</scope>
    <source>
        <strain evidence="2 3">C6C2</strain>
    </source>
</reference>
<name>A0ABX2LYG4_9BURK</name>
<dbReference type="GO" id="GO:0003677">
    <property type="term" value="F:DNA binding"/>
    <property type="evidence" value="ECO:0007669"/>
    <property type="project" value="UniProtKB-KW"/>
</dbReference>
<dbReference type="Pfam" id="PF04326">
    <property type="entry name" value="SLFN_AlbA_2"/>
    <property type="match status" value="1"/>
</dbReference>
<evidence type="ECO:0000313" key="3">
    <source>
        <dbReference type="Proteomes" id="UP000536746"/>
    </source>
</evidence>
<protein>
    <submittedName>
        <fullName evidence="2">DNA-binding protein</fullName>
    </submittedName>
</protein>
<dbReference type="Gene3D" id="3.30.565.60">
    <property type="match status" value="1"/>
</dbReference>
<dbReference type="PANTHER" id="PTHR30595">
    <property type="entry name" value="GLPR-RELATED TRANSCRIPTIONAL REPRESSOR"/>
    <property type="match status" value="1"/>
</dbReference>